<dbReference type="InterPro" id="IPR022682">
    <property type="entry name" value="Calpain_domain_III"/>
</dbReference>
<feature type="active site" evidence="5">
    <location>
        <position position="282"/>
    </location>
</feature>
<feature type="active site" evidence="5">
    <location>
        <position position="103"/>
    </location>
</feature>
<dbReference type="InterPro" id="IPR038765">
    <property type="entry name" value="Papain-like_cys_pep_sf"/>
</dbReference>
<dbReference type="InterPro" id="IPR036213">
    <property type="entry name" value="Calpain_III_sf"/>
</dbReference>
<keyword evidence="3 5" id="KW-0378">Hydrolase</keyword>
<dbReference type="Gene3D" id="2.60.120.380">
    <property type="match status" value="1"/>
</dbReference>
<dbReference type="InterPro" id="IPR001300">
    <property type="entry name" value="Peptidase_C2_calpain_cat"/>
</dbReference>
<evidence type="ECO:0000256" key="4">
    <source>
        <dbReference type="ARBA" id="ARBA00022807"/>
    </source>
</evidence>
<dbReference type="PROSITE" id="PS00139">
    <property type="entry name" value="THIOL_PROTEASE_CYS"/>
    <property type="match status" value="1"/>
</dbReference>
<proteinExistence type="inferred from homology"/>
<dbReference type="Pfam" id="PF01067">
    <property type="entry name" value="Calpain_III"/>
    <property type="match status" value="1"/>
</dbReference>
<dbReference type="PANTHER" id="PTHR10183:SF280">
    <property type="entry name" value="CALPAIN-12"/>
    <property type="match status" value="1"/>
</dbReference>
<dbReference type="GeneID" id="107113668"/>
<evidence type="ECO:0000256" key="1">
    <source>
        <dbReference type="ARBA" id="ARBA00007623"/>
    </source>
</evidence>
<evidence type="ECO:0000256" key="5">
    <source>
        <dbReference type="PROSITE-ProRule" id="PRU00239"/>
    </source>
</evidence>
<dbReference type="RefSeq" id="XP_015270504.1">
    <property type="nucleotide sequence ID" value="XM_015415018.1"/>
</dbReference>
<dbReference type="SMART" id="SM00230">
    <property type="entry name" value="CysPc"/>
    <property type="match status" value="1"/>
</dbReference>
<organism evidence="7 8">
    <name type="scientific">Gekko japonicus</name>
    <name type="common">Schlegel's Japanese gecko</name>
    <dbReference type="NCBI Taxonomy" id="146911"/>
    <lineage>
        <taxon>Eukaryota</taxon>
        <taxon>Metazoa</taxon>
        <taxon>Chordata</taxon>
        <taxon>Craniata</taxon>
        <taxon>Vertebrata</taxon>
        <taxon>Euteleostomi</taxon>
        <taxon>Lepidosauria</taxon>
        <taxon>Squamata</taxon>
        <taxon>Bifurcata</taxon>
        <taxon>Gekkota</taxon>
        <taxon>Gekkonidae</taxon>
        <taxon>Gekkoninae</taxon>
        <taxon>Gekko</taxon>
    </lineage>
</organism>
<evidence type="ECO:0000259" key="6">
    <source>
        <dbReference type="PROSITE" id="PS50203"/>
    </source>
</evidence>
<feature type="domain" description="Calpain catalytic" evidence="6">
    <location>
        <begin position="43"/>
        <end position="340"/>
    </location>
</feature>
<evidence type="ECO:0000256" key="3">
    <source>
        <dbReference type="ARBA" id="ARBA00022801"/>
    </source>
</evidence>
<dbReference type="SUPFAM" id="SSF54001">
    <property type="entry name" value="Cysteine proteinases"/>
    <property type="match status" value="1"/>
</dbReference>
<dbReference type="InterPro" id="IPR022684">
    <property type="entry name" value="Calpain_cysteine_protease"/>
</dbReference>
<dbReference type="SUPFAM" id="SSF49758">
    <property type="entry name" value="Calpain large subunit, middle domain (domain III)"/>
    <property type="match status" value="1"/>
</dbReference>
<keyword evidence="4 5" id="KW-0788">Thiol protease</keyword>
<protein>
    <submittedName>
        <fullName evidence="8">Calpain-12-like</fullName>
    </submittedName>
</protein>
<reference evidence="8" key="1">
    <citation type="submission" date="2025-08" db="UniProtKB">
        <authorList>
            <consortium name="RefSeq"/>
        </authorList>
    </citation>
    <scope>IDENTIFICATION</scope>
</reference>
<gene>
    <name evidence="8" type="primary">LOC107113668</name>
</gene>
<evidence type="ECO:0000313" key="7">
    <source>
        <dbReference type="Proteomes" id="UP000694871"/>
    </source>
</evidence>
<sequence>MAPSGIKVCLIKDSDAKRTAQVLPYRGQSYKELKQQCLQKRTLFTDPEFEASKQSLGPPLEGESWPTEVVWKRPKDISGSRPPQFISDGMTRFDVLQNQLGDCWFLAAAASLTLHQELLRKVVPLEQTFEEEDYAGIFHFRFWQYGEWVDVVVDDRLPTVNGKLYFGRYSDGDEFWMPLLEKAYAKLNGSYGAINGGHMKDAFVDFTGGIGERIYLKTSNPPDLFKKIQEALSRKSLMAAGIPPRKGVNYLHGLVPKHAYSVTGIHELRLEDKEVKLLRLRNPYGEQEWKGPWSDGSELWLKLDSVQREKLCVAKDDGEFWMHLGDFAKYFNVLDICHLSPNAPGEEVVPFSWNSSICHGSWVKGHNAIWMNPQFHVSLPEPDEAEKGNQGQEAESTLLVSLMKKTQRRKNKESLFIRFDIFKVPETYLKQKSTDQRRRLLQNPENVGYSFEQTREIAGWFHLPPGNYVIIPSAPQQWEDTVDFTIRIFTKKPHQFSEIDGEISAEEKTLQGPKGDASVVELTLSFSQVMRPLINGQNRILYEIFMEEAGKSIFTQYDLYFCGRMNISMIREALEAAGRCKRRDINGDGVVNMTEKE</sequence>
<feature type="active site" evidence="5">
    <location>
        <position position="258"/>
    </location>
</feature>
<dbReference type="Pfam" id="PF00648">
    <property type="entry name" value="Peptidase_C2"/>
    <property type="match status" value="1"/>
</dbReference>
<keyword evidence="2 5" id="KW-0645">Protease</keyword>
<accession>A0ABM1K9W7</accession>
<evidence type="ECO:0000313" key="8">
    <source>
        <dbReference type="RefSeq" id="XP_015270504.1"/>
    </source>
</evidence>
<evidence type="ECO:0000256" key="2">
    <source>
        <dbReference type="ARBA" id="ARBA00022670"/>
    </source>
</evidence>
<dbReference type="CDD" id="cd00044">
    <property type="entry name" value="CysPc"/>
    <property type="match status" value="1"/>
</dbReference>
<comment type="similarity">
    <text evidence="1">Belongs to the peptidase C2 family.</text>
</comment>
<dbReference type="PROSITE" id="PS50203">
    <property type="entry name" value="CALPAIN_CAT"/>
    <property type="match status" value="1"/>
</dbReference>
<dbReference type="PRINTS" id="PR00704">
    <property type="entry name" value="CALPAIN"/>
</dbReference>
<keyword evidence="7" id="KW-1185">Reference proteome</keyword>
<dbReference type="PANTHER" id="PTHR10183">
    <property type="entry name" value="CALPAIN"/>
    <property type="match status" value="1"/>
</dbReference>
<dbReference type="SMART" id="SM00720">
    <property type="entry name" value="calpain_III"/>
    <property type="match status" value="1"/>
</dbReference>
<dbReference type="InterPro" id="IPR022683">
    <property type="entry name" value="Calpain_III"/>
</dbReference>
<feature type="non-terminal residue" evidence="8">
    <location>
        <position position="597"/>
    </location>
</feature>
<name>A0ABM1K9W7_GEKJA</name>
<dbReference type="Proteomes" id="UP000694871">
    <property type="component" value="Unplaced"/>
</dbReference>
<dbReference type="InterPro" id="IPR000169">
    <property type="entry name" value="Pept_cys_AS"/>
</dbReference>
<dbReference type="Gene3D" id="3.90.70.10">
    <property type="entry name" value="Cysteine proteinases"/>
    <property type="match status" value="1"/>
</dbReference>